<evidence type="ECO:0000313" key="2">
    <source>
        <dbReference type="EMBL" id="CAK7237180.1"/>
    </source>
</evidence>
<feature type="region of interest" description="Disordered" evidence="1">
    <location>
        <begin position="146"/>
        <end position="175"/>
    </location>
</feature>
<gene>
    <name evidence="2" type="ORF">SCUCBS95973_009874</name>
</gene>
<comment type="caution">
    <text evidence="2">The sequence shown here is derived from an EMBL/GenBank/DDBJ whole genome shotgun (WGS) entry which is preliminary data.</text>
</comment>
<feature type="compositionally biased region" description="Low complexity" evidence="1">
    <location>
        <begin position="207"/>
        <end position="233"/>
    </location>
</feature>
<reference evidence="2 3" key="1">
    <citation type="submission" date="2024-01" db="EMBL/GenBank/DDBJ databases">
        <authorList>
            <person name="Allen C."/>
            <person name="Tagirdzhanova G."/>
        </authorList>
    </citation>
    <scope>NUCLEOTIDE SEQUENCE [LARGE SCALE GENOMIC DNA]</scope>
</reference>
<evidence type="ECO:0000313" key="3">
    <source>
        <dbReference type="Proteomes" id="UP001642405"/>
    </source>
</evidence>
<dbReference type="Proteomes" id="UP001642405">
    <property type="component" value="Unassembled WGS sequence"/>
</dbReference>
<protein>
    <submittedName>
        <fullName evidence="2">Uncharacterized protein</fullName>
    </submittedName>
</protein>
<name>A0ABP0D082_9PEZI</name>
<evidence type="ECO:0000256" key="1">
    <source>
        <dbReference type="SAM" id="MobiDB-lite"/>
    </source>
</evidence>
<dbReference type="EMBL" id="CAWUHB010000138">
    <property type="protein sequence ID" value="CAK7237180.1"/>
    <property type="molecule type" value="Genomic_DNA"/>
</dbReference>
<feature type="compositionally biased region" description="Polar residues" evidence="1">
    <location>
        <begin position="150"/>
        <end position="174"/>
    </location>
</feature>
<feature type="region of interest" description="Disordered" evidence="1">
    <location>
        <begin position="206"/>
        <end position="233"/>
    </location>
</feature>
<proteinExistence type="predicted"/>
<accession>A0ABP0D082</accession>
<keyword evidence="3" id="KW-1185">Reference proteome</keyword>
<sequence>MSDAGSVTPAFPVGLPAPGFQQPITGYEFELNHVGNLLELNRQKKWAQFQLKSCNENNRFMRTQTTACIIAVNGHIIGPYRPDSLYCYGTNPQVPGIRVTMTVYGNGENGKPILIDIDDDDDEAVVLPVFRNATIVLKHQIIVANEPRSRPSQRTNNGFHSQQQALHPSQSHSRNLPMLMTPLARALNNDNASVFSGACTRRDADQSFGSSIDSTSASTGTASSGAMNADAVAPPRAVPLARSNGRRPPHQSTHRFSFATTTIPLHLGVATRPGYRPVNAAEAVDRMRMWGGKPDHGVFGNGWLVHMAIEPGHVQHVVDTKVMEQVVRHVVRNGNGVTQPGGGVSPVQMMHMVNDHFAQLRAREGTMSVLLSNHSTQKRIARQCPDMVAMWVMAQENL</sequence>
<organism evidence="2 3">
    <name type="scientific">Sporothrix curviconia</name>
    <dbReference type="NCBI Taxonomy" id="1260050"/>
    <lineage>
        <taxon>Eukaryota</taxon>
        <taxon>Fungi</taxon>
        <taxon>Dikarya</taxon>
        <taxon>Ascomycota</taxon>
        <taxon>Pezizomycotina</taxon>
        <taxon>Sordariomycetes</taxon>
        <taxon>Sordariomycetidae</taxon>
        <taxon>Ophiostomatales</taxon>
        <taxon>Ophiostomataceae</taxon>
        <taxon>Sporothrix</taxon>
    </lineage>
</organism>